<protein>
    <recommendedName>
        <fullName evidence="9">Electron transport complex subunit RsxE</fullName>
    </recommendedName>
</protein>
<evidence type="ECO:0000256" key="6">
    <source>
        <dbReference type="ARBA" id="ARBA00023136"/>
    </source>
</evidence>
<sequence>VLICSNIVISLMRNLLKPHLRILMFTLTIATFVTIADLALKAYMPEMSAKLGPYIPLIIVNCLIICRAEACASKFGVVISIIDAIGMSLGFTLALSVLAGIRELLATGEILGYTVFANVESGGWFTPWAGMGMPVGAFVTLGLLLAVVNIINKKQRS</sequence>
<evidence type="ECO:0000256" key="7">
    <source>
        <dbReference type="SAM" id="Phobius"/>
    </source>
</evidence>
<feature type="transmembrane region" description="Helical" evidence="7">
    <location>
        <begin position="20"/>
        <end position="39"/>
    </location>
</feature>
<reference evidence="8" key="1">
    <citation type="journal article" date="2015" name="Nature">
        <title>Complex archaea that bridge the gap between prokaryotes and eukaryotes.</title>
        <authorList>
            <person name="Spang A."/>
            <person name="Saw J.H."/>
            <person name="Jorgensen S.L."/>
            <person name="Zaremba-Niedzwiedzka K."/>
            <person name="Martijn J."/>
            <person name="Lind A.E."/>
            <person name="van Eijk R."/>
            <person name="Schleper C."/>
            <person name="Guy L."/>
            <person name="Ettema T.J."/>
        </authorList>
    </citation>
    <scope>NUCLEOTIDE SEQUENCE</scope>
</reference>
<dbReference type="Pfam" id="PF02508">
    <property type="entry name" value="Rnf-Nqr"/>
    <property type="match status" value="1"/>
</dbReference>
<keyword evidence="3 7" id="KW-0812">Transmembrane</keyword>
<organism evidence="8">
    <name type="scientific">marine sediment metagenome</name>
    <dbReference type="NCBI Taxonomy" id="412755"/>
    <lineage>
        <taxon>unclassified sequences</taxon>
        <taxon>metagenomes</taxon>
        <taxon>ecological metagenomes</taxon>
    </lineage>
</organism>
<name>A0A0F8YD29_9ZZZZ</name>
<keyword evidence="2" id="KW-0813">Transport</keyword>
<evidence type="ECO:0008006" key="9">
    <source>
        <dbReference type="Google" id="ProtNLM"/>
    </source>
</evidence>
<evidence type="ECO:0000256" key="2">
    <source>
        <dbReference type="ARBA" id="ARBA00022448"/>
    </source>
</evidence>
<comment type="subcellular location">
    <subcellularLocation>
        <location evidence="1">Endomembrane system</location>
        <topology evidence="1">Multi-pass membrane protein</topology>
    </subcellularLocation>
</comment>
<dbReference type="AlphaFoldDB" id="A0A0F8YD29"/>
<dbReference type="InterPro" id="IPR003667">
    <property type="entry name" value="NqrDE/RnfAE"/>
</dbReference>
<keyword evidence="4" id="KW-1278">Translocase</keyword>
<dbReference type="GO" id="GO:0012505">
    <property type="term" value="C:endomembrane system"/>
    <property type="evidence" value="ECO:0007669"/>
    <property type="project" value="UniProtKB-SubCell"/>
</dbReference>
<keyword evidence="6 7" id="KW-0472">Membrane</keyword>
<evidence type="ECO:0000313" key="8">
    <source>
        <dbReference type="EMBL" id="KKK52044.1"/>
    </source>
</evidence>
<evidence type="ECO:0000256" key="4">
    <source>
        <dbReference type="ARBA" id="ARBA00022967"/>
    </source>
</evidence>
<dbReference type="PANTHER" id="PTHR30586:SF0">
    <property type="entry name" value="ION-TRANSLOCATING OXIDOREDUCTASE COMPLEX SUBUNIT E"/>
    <property type="match status" value="1"/>
</dbReference>
<evidence type="ECO:0000256" key="1">
    <source>
        <dbReference type="ARBA" id="ARBA00004127"/>
    </source>
</evidence>
<evidence type="ECO:0000256" key="5">
    <source>
        <dbReference type="ARBA" id="ARBA00022989"/>
    </source>
</evidence>
<dbReference type="PANTHER" id="PTHR30586">
    <property type="entry name" value="ELECTRON TRANSPORT COMPLEX PROTEIN RNFE"/>
    <property type="match status" value="1"/>
</dbReference>
<feature type="non-terminal residue" evidence="8">
    <location>
        <position position="1"/>
    </location>
</feature>
<accession>A0A0F8YD29</accession>
<dbReference type="GO" id="GO:0005886">
    <property type="term" value="C:plasma membrane"/>
    <property type="evidence" value="ECO:0007669"/>
    <property type="project" value="TreeGrafter"/>
</dbReference>
<proteinExistence type="predicted"/>
<dbReference type="EMBL" id="LAZR01067216">
    <property type="protein sequence ID" value="KKK52044.1"/>
    <property type="molecule type" value="Genomic_DNA"/>
</dbReference>
<dbReference type="PIRSF" id="PIRSF006102">
    <property type="entry name" value="NQR_DE"/>
    <property type="match status" value="1"/>
</dbReference>
<comment type="caution">
    <text evidence="8">The sequence shown here is derived from an EMBL/GenBank/DDBJ whole genome shotgun (WGS) entry which is preliminary data.</text>
</comment>
<feature type="transmembrane region" description="Helical" evidence="7">
    <location>
        <begin position="75"/>
        <end position="101"/>
    </location>
</feature>
<feature type="transmembrane region" description="Helical" evidence="7">
    <location>
        <begin position="51"/>
        <end position="68"/>
    </location>
</feature>
<keyword evidence="5 7" id="KW-1133">Transmembrane helix</keyword>
<evidence type="ECO:0000256" key="3">
    <source>
        <dbReference type="ARBA" id="ARBA00022692"/>
    </source>
</evidence>
<gene>
    <name evidence="8" type="ORF">LCGC14_3108880</name>
</gene>
<feature type="transmembrane region" description="Helical" evidence="7">
    <location>
        <begin position="128"/>
        <end position="151"/>
    </location>
</feature>